<feature type="region of interest" description="Disordered" evidence="1">
    <location>
        <begin position="63"/>
        <end position="92"/>
    </location>
</feature>
<name>A0ABD0L523_9CAEN</name>
<evidence type="ECO:0000313" key="3">
    <source>
        <dbReference type="EMBL" id="KAK7494422.1"/>
    </source>
</evidence>
<dbReference type="InterPro" id="IPR047086">
    <property type="entry name" value="SF1-HH_sf"/>
</dbReference>
<organism evidence="3 4">
    <name type="scientific">Batillaria attramentaria</name>
    <dbReference type="NCBI Taxonomy" id="370345"/>
    <lineage>
        <taxon>Eukaryota</taxon>
        <taxon>Metazoa</taxon>
        <taxon>Spiralia</taxon>
        <taxon>Lophotrochozoa</taxon>
        <taxon>Mollusca</taxon>
        <taxon>Gastropoda</taxon>
        <taxon>Caenogastropoda</taxon>
        <taxon>Sorbeoconcha</taxon>
        <taxon>Cerithioidea</taxon>
        <taxon>Batillariidae</taxon>
        <taxon>Batillaria</taxon>
    </lineage>
</organism>
<sequence>MLNEDGNTVFFWKAHEFAFAMRQVGSKTSLLRTILPGSGSRVVLITGNPEKISFVVGNIAMGGWQSDGSDSNSMDGTSGRKKKRKSRWNTEVDEKTVIPGMPTVIPANLSQEQEKQYIIHLQIEEISRKLRSGDLGIPPNPEDRCDLLNTAPAYQ</sequence>
<reference evidence="3 4" key="1">
    <citation type="journal article" date="2023" name="Sci. Data">
        <title>Genome assembly of the Korean intertidal mud-creeper Batillaria attramentaria.</title>
        <authorList>
            <person name="Patra A.K."/>
            <person name="Ho P.T."/>
            <person name="Jun S."/>
            <person name="Lee S.J."/>
            <person name="Kim Y."/>
            <person name="Won Y.J."/>
        </authorList>
    </citation>
    <scope>NUCLEOTIDE SEQUENCE [LARGE SCALE GENOMIC DNA]</scope>
    <source>
        <strain evidence="3">Wonlab-2016</strain>
    </source>
</reference>
<evidence type="ECO:0000256" key="1">
    <source>
        <dbReference type="SAM" id="MobiDB-lite"/>
    </source>
</evidence>
<accession>A0ABD0L523</accession>
<feature type="region of interest" description="Disordered" evidence="1">
    <location>
        <begin position="132"/>
        <end position="155"/>
    </location>
</feature>
<gene>
    <name evidence="3" type="ORF">BaRGS_00014314</name>
</gene>
<dbReference type="AlphaFoldDB" id="A0ABD0L523"/>
<dbReference type="EMBL" id="JACVVK020000083">
    <property type="protein sequence ID" value="KAK7494422.1"/>
    <property type="molecule type" value="Genomic_DNA"/>
</dbReference>
<protein>
    <recommendedName>
        <fullName evidence="2">Splicing factor 1 helix-hairpin domain-containing protein</fullName>
    </recommendedName>
</protein>
<feature type="compositionally biased region" description="Polar residues" evidence="1">
    <location>
        <begin position="66"/>
        <end position="76"/>
    </location>
</feature>
<comment type="caution">
    <text evidence="3">The sequence shown here is derived from an EMBL/GenBank/DDBJ whole genome shotgun (WGS) entry which is preliminary data.</text>
</comment>
<feature type="domain" description="Splicing factor 1 helix-hairpin" evidence="2">
    <location>
        <begin position="84"/>
        <end position="144"/>
    </location>
</feature>
<dbReference type="Pfam" id="PF16275">
    <property type="entry name" value="SF1-HH"/>
    <property type="match status" value="1"/>
</dbReference>
<evidence type="ECO:0000259" key="2">
    <source>
        <dbReference type="Pfam" id="PF16275"/>
    </source>
</evidence>
<dbReference type="InterPro" id="IPR032570">
    <property type="entry name" value="SF1-HH"/>
</dbReference>
<dbReference type="Proteomes" id="UP001519460">
    <property type="component" value="Unassembled WGS sequence"/>
</dbReference>
<evidence type="ECO:0000313" key="4">
    <source>
        <dbReference type="Proteomes" id="UP001519460"/>
    </source>
</evidence>
<dbReference type="Gene3D" id="6.10.140.1790">
    <property type="match status" value="1"/>
</dbReference>
<proteinExistence type="predicted"/>
<keyword evidence="4" id="KW-1185">Reference proteome</keyword>